<evidence type="ECO:0000313" key="5">
    <source>
        <dbReference type="EMBL" id="GGW61280.1"/>
    </source>
</evidence>
<proteinExistence type="predicted"/>
<keyword evidence="1" id="KW-0378">Hydrolase</keyword>
<sequence>MRYPQSILTAALIATIPFASVASSDVIAERLYQPRPASMIPALAQTGTYAVGVTTLDVVNPQQFNPTTQQSQDRPLRLEVWYPVPKGNSGAAAVYRDVTRTGIPFAIQGEALRDAILVEGKTDAATYPLVVLSHGYTGYRTIMYYLGEHLASHGYVVASIDHTDSTHAEVDITKAPFAGFFSTLLNRSRDQQFVLNYFKQKDSALQRHVNTEHAAVIGFSMGGFGAINTIGGCYNFTPATVGAFTGTTDTATQAQIQQLLNSCAGGQYNEVNVDPSWKAAIAIAPWGGQHKLFSETALAKISVPTLYLAGDLDDISGYNGIKWLFDNTGSAAKYLLTFHQARHNIAPHPAPTAATSNELDLGTYHEGSWSVQNINEINKHFALAMLDCHVKSISTQCSYLDLPPTITVADYKDSGWKGFPARFSTGLSWQSK</sequence>
<dbReference type="SUPFAM" id="SSF53474">
    <property type="entry name" value="alpha/beta-Hydrolases"/>
    <property type="match status" value="1"/>
</dbReference>
<protein>
    <recommendedName>
        <fullName evidence="7">Acetylhydrolase</fullName>
    </recommendedName>
</protein>
<keyword evidence="2" id="KW-0442">Lipid degradation</keyword>
<dbReference type="InterPro" id="IPR029058">
    <property type="entry name" value="AB_hydrolase_fold"/>
</dbReference>
<keyword evidence="6" id="KW-1185">Reference proteome</keyword>
<dbReference type="EMBL" id="BMYR01000006">
    <property type="protein sequence ID" value="GGW61280.1"/>
    <property type="molecule type" value="Genomic_DNA"/>
</dbReference>
<comment type="caution">
    <text evidence="5">The sequence shown here is derived from an EMBL/GenBank/DDBJ whole genome shotgun (WGS) entry which is preliminary data.</text>
</comment>
<feature type="signal peptide" evidence="4">
    <location>
        <begin position="1"/>
        <end position="21"/>
    </location>
</feature>
<evidence type="ECO:0000256" key="4">
    <source>
        <dbReference type="SAM" id="SignalP"/>
    </source>
</evidence>
<evidence type="ECO:0008006" key="7">
    <source>
        <dbReference type="Google" id="ProtNLM"/>
    </source>
</evidence>
<name>A0ABQ2WPB0_9ALTE</name>
<keyword evidence="3" id="KW-0443">Lipid metabolism</keyword>
<evidence type="ECO:0000256" key="3">
    <source>
        <dbReference type="ARBA" id="ARBA00023098"/>
    </source>
</evidence>
<dbReference type="Pfam" id="PF03403">
    <property type="entry name" value="PAF-AH_p_II"/>
    <property type="match status" value="1"/>
</dbReference>
<accession>A0ABQ2WPB0</accession>
<organism evidence="5 6">
    <name type="scientific">Alishewanella tabrizica</name>
    <dbReference type="NCBI Taxonomy" id="671278"/>
    <lineage>
        <taxon>Bacteria</taxon>
        <taxon>Pseudomonadati</taxon>
        <taxon>Pseudomonadota</taxon>
        <taxon>Gammaproteobacteria</taxon>
        <taxon>Alteromonadales</taxon>
        <taxon>Alteromonadaceae</taxon>
        <taxon>Alishewanella</taxon>
    </lineage>
</organism>
<feature type="chain" id="PRO_5045596727" description="Acetylhydrolase" evidence="4">
    <location>
        <begin position="22"/>
        <end position="432"/>
    </location>
</feature>
<evidence type="ECO:0000313" key="6">
    <source>
        <dbReference type="Proteomes" id="UP000634667"/>
    </source>
</evidence>
<evidence type="ECO:0000256" key="2">
    <source>
        <dbReference type="ARBA" id="ARBA00022963"/>
    </source>
</evidence>
<gene>
    <name evidence="5" type="ORF">GCM10008111_16800</name>
</gene>
<dbReference type="PANTHER" id="PTHR10272:SF0">
    <property type="entry name" value="PLATELET-ACTIVATING FACTOR ACETYLHYDROLASE"/>
    <property type="match status" value="1"/>
</dbReference>
<dbReference type="Proteomes" id="UP000634667">
    <property type="component" value="Unassembled WGS sequence"/>
</dbReference>
<dbReference type="Gene3D" id="3.40.50.1820">
    <property type="entry name" value="alpha/beta hydrolase"/>
    <property type="match status" value="1"/>
</dbReference>
<evidence type="ECO:0000256" key="1">
    <source>
        <dbReference type="ARBA" id="ARBA00022801"/>
    </source>
</evidence>
<reference evidence="6" key="1">
    <citation type="journal article" date="2019" name="Int. J. Syst. Evol. Microbiol.">
        <title>The Global Catalogue of Microorganisms (GCM) 10K type strain sequencing project: providing services to taxonomists for standard genome sequencing and annotation.</title>
        <authorList>
            <consortium name="The Broad Institute Genomics Platform"/>
            <consortium name="The Broad Institute Genome Sequencing Center for Infectious Disease"/>
            <person name="Wu L."/>
            <person name="Ma J."/>
        </authorList>
    </citation>
    <scope>NUCLEOTIDE SEQUENCE [LARGE SCALE GENOMIC DNA]</scope>
    <source>
        <strain evidence="6">KCTC 23723</strain>
    </source>
</reference>
<keyword evidence="4" id="KW-0732">Signal</keyword>
<dbReference type="PANTHER" id="PTHR10272">
    <property type="entry name" value="PLATELET-ACTIVATING FACTOR ACETYLHYDROLASE"/>
    <property type="match status" value="1"/>
</dbReference>